<reference evidence="12" key="1">
    <citation type="submission" date="2016-05" db="EMBL/GenBank/DDBJ databases">
        <title>Comparative genomics of biotechnologically important yeasts.</title>
        <authorList>
            <consortium name="DOE Joint Genome Institute"/>
            <person name="Riley R."/>
            <person name="Haridas S."/>
            <person name="Wolfe K.H."/>
            <person name="Lopes M.R."/>
            <person name="Hittinger C.T."/>
            <person name="Goker M."/>
            <person name="Salamov A."/>
            <person name="Wisecaver J."/>
            <person name="Long T.M."/>
            <person name="Aerts A.L."/>
            <person name="Barry K."/>
            <person name="Choi C."/>
            <person name="Clum A."/>
            <person name="Coughlan A.Y."/>
            <person name="Deshpande S."/>
            <person name="Douglass A.P."/>
            <person name="Hanson S.J."/>
            <person name="Klenk H.-P."/>
            <person name="Labutti K."/>
            <person name="Lapidus A."/>
            <person name="Lindquist E."/>
            <person name="Lipzen A."/>
            <person name="Meier-Kolthoff J.P."/>
            <person name="Ohm R.A."/>
            <person name="Otillar R.P."/>
            <person name="Pangilinan J."/>
            <person name="Peng Y."/>
            <person name="Rokas A."/>
            <person name="Rosa C.A."/>
            <person name="Scheuner C."/>
            <person name="Sibirny A.A."/>
            <person name="Slot J.C."/>
            <person name="Stielow J.B."/>
            <person name="Sun H."/>
            <person name="Kurtzman C.P."/>
            <person name="Blackwell M."/>
            <person name="Grigoriev I.V."/>
            <person name="Jeffries T.W."/>
        </authorList>
    </citation>
    <scope>NUCLEOTIDE SEQUENCE [LARGE SCALE GENOMIC DNA]</scope>
    <source>
        <strain evidence="12">NRRL Y-1933</strain>
    </source>
</reference>
<evidence type="ECO:0000256" key="3">
    <source>
        <dbReference type="ARBA" id="ARBA00022664"/>
    </source>
</evidence>
<dbReference type="GO" id="GO:0003729">
    <property type="term" value="F:mRNA binding"/>
    <property type="evidence" value="ECO:0007669"/>
    <property type="project" value="EnsemblFungi"/>
</dbReference>
<comment type="similarity">
    <text evidence="8">Belongs to the phosphatase 2A regulatory subunit A family.</text>
</comment>
<protein>
    <submittedName>
        <fullName evidence="11">ARM repeat-containing protein</fullName>
    </submittedName>
</protein>
<feature type="domain" description="Phosphatase PP2A regulatory subunit A/Splicing factor 3B subunit 1-like HEAT repeat" evidence="10">
    <location>
        <begin position="839"/>
        <end position="910"/>
    </location>
</feature>
<dbReference type="InterPro" id="IPR016024">
    <property type="entry name" value="ARM-type_fold"/>
</dbReference>
<accession>A0A1E4RJA5</accession>
<evidence type="ECO:0000313" key="12">
    <source>
        <dbReference type="Proteomes" id="UP000095085"/>
    </source>
</evidence>
<dbReference type="GO" id="GO:0045292">
    <property type="term" value="P:mRNA cis splicing, via spliceosome"/>
    <property type="evidence" value="ECO:0007669"/>
    <property type="project" value="EnsemblFungi"/>
</dbReference>
<gene>
    <name evidence="11" type="ORF">HYPBUDRAFT_157416</name>
</gene>
<sequence length="1063" mass="121406">MKTNNMSKKSLVGSYTIPQGLQNELAQEYKENDSISSQDLKNNINQNDYQKKRFERKIDLESTQSYKKLMEQRAFERDEFRVKKLIKEKEANGEQAKLLPRKRKKRWDVTPEEWQKQQTSVSDLVLKEKVPIINGIPLNNNVLNKILPSGYRIVPPPPDYKPLDPSLAPDITEAPPDYYVPPSEEGNQIIARNTEYSGVPLKEVDMKYFGKLVQPDKASGHQTNEQKNELEILSLLLKIKNGSLRSRKHSLRKLIASSRKYGPKLLFNQILPILLEPSLDIQERHLLVKVIGRILFQLDDLVRPYTDKILIVISPLLIDENFTMRLEAREIISSLSKAAGLSNMISNLRPDLDHVDEYIRNITSRVFAIVANTLGLVNFFPFLKAVIKSKKNWMARHTGVKIIQQLCVMLGGGNGSSILPYLPQLIELLKPVLSDEMLQVRTMAASTVAQLAESVKPYGIESFESILEPAWIGLKKHRGKGLASFLKCIGAVIPLMVHDPNYEEYSNYYTKELMYVITREFQSPDNDMKIAILTILANLPMSKSLFTKYDTEVVQPFFKFFWNRRIATDSQQLSRLVVDTTTQLALSFEFLDILEMIVLFTKDENENLRKMSLEAINKMIITGKDELIGLDSHLEARLVDGILFAFQEQTMQQNIYLQAFGTVVKTLGIRVKPHMNSIISTILYRLKNKSSEVRQQSSDLITTIAPVIKICSENDEQILLKLVLILYESLGEVYPEVLGSILNSLYACIDSIDKTSLYLMLNPSLNQILPTLTPILKNRHEKVQEASVKLVGLIAKKNAETINAKEWMRICFEMLDMLKSTKKRIRIAANRTFGYIAKTIGPQDVLAMLLNNLRVQERQLRVCTAVAIGIVAETCEPFTVLPALMNEYRIPDKNVQNGLLKALSFLFEYIQGDMIKDYLYAITPLLENALTDRDLVHRQTAAAVIRHMALNCIGLTNDGYFDVFIHYLNLLLPNIFITSPHVISRVLESLDALRLVLGNGTYTNYVWAGLFHPARKVRAPYWKMYNAAYVQNSDTLVPYYPRIDKLPDESNFNYEIEELDIFL</sequence>
<evidence type="ECO:0000256" key="2">
    <source>
        <dbReference type="ARBA" id="ARBA00005754"/>
    </source>
</evidence>
<dbReference type="RefSeq" id="XP_020076416.1">
    <property type="nucleotide sequence ID" value="XM_020222286.1"/>
</dbReference>
<dbReference type="Gene3D" id="1.25.10.10">
    <property type="entry name" value="Leucine-rich Repeat Variant"/>
    <property type="match status" value="3"/>
</dbReference>
<organism evidence="11 12">
    <name type="scientific">Hyphopichia burtonii NRRL Y-1933</name>
    <dbReference type="NCBI Taxonomy" id="984485"/>
    <lineage>
        <taxon>Eukaryota</taxon>
        <taxon>Fungi</taxon>
        <taxon>Dikarya</taxon>
        <taxon>Ascomycota</taxon>
        <taxon>Saccharomycotina</taxon>
        <taxon>Pichiomycetes</taxon>
        <taxon>Debaryomycetaceae</taxon>
        <taxon>Hyphopichia</taxon>
    </lineage>
</organism>
<name>A0A1E4RJA5_9ASCO</name>
<proteinExistence type="inferred from homology"/>
<evidence type="ECO:0000259" key="10">
    <source>
        <dbReference type="Pfam" id="PF22646"/>
    </source>
</evidence>
<dbReference type="InterPro" id="IPR011989">
    <property type="entry name" value="ARM-like"/>
</dbReference>
<keyword evidence="5" id="KW-0677">Repeat</keyword>
<dbReference type="Proteomes" id="UP000095085">
    <property type="component" value="Unassembled WGS sequence"/>
</dbReference>
<dbReference type="OrthoDB" id="438939at2759"/>
<evidence type="ECO:0000256" key="5">
    <source>
        <dbReference type="ARBA" id="ARBA00022737"/>
    </source>
</evidence>
<evidence type="ECO:0000256" key="8">
    <source>
        <dbReference type="ARBA" id="ARBA00038332"/>
    </source>
</evidence>
<dbReference type="GO" id="GO:0071004">
    <property type="term" value="C:U2-type prespliceosome"/>
    <property type="evidence" value="ECO:0007669"/>
    <property type="project" value="EnsemblFungi"/>
</dbReference>
<dbReference type="GO" id="GO:0000245">
    <property type="term" value="P:spliceosomal complex assembly"/>
    <property type="evidence" value="ECO:0007669"/>
    <property type="project" value="EnsemblFungi"/>
</dbReference>
<comment type="subcellular location">
    <subcellularLocation>
        <location evidence="1">Nucleus</location>
    </subcellularLocation>
</comment>
<dbReference type="PROSITE" id="PS50077">
    <property type="entry name" value="HEAT_REPEAT"/>
    <property type="match status" value="1"/>
</dbReference>
<evidence type="ECO:0000313" key="11">
    <source>
        <dbReference type="EMBL" id="ODV67349.1"/>
    </source>
</evidence>
<dbReference type="InterPro" id="IPR038737">
    <property type="entry name" value="SF3b_su1-like"/>
</dbReference>
<dbReference type="InterPro" id="IPR054573">
    <property type="entry name" value="PP2A/SF3B1-like_HEAT"/>
</dbReference>
<evidence type="ECO:0000256" key="7">
    <source>
        <dbReference type="ARBA" id="ARBA00023242"/>
    </source>
</evidence>
<keyword evidence="6" id="KW-0508">mRNA splicing</keyword>
<dbReference type="InterPro" id="IPR021133">
    <property type="entry name" value="HEAT_type_2"/>
</dbReference>
<dbReference type="GO" id="GO:0005686">
    <property type="term" value="C:U2 snRNP"/>
    <property type="evidence" value="ECO:0007669"/>
    <property type="project" value="EnsemblFungi"/>
</dbReference>
<dbReference type="Pfam" id="PF22646">
    <property type="entry name" value="PPP2R1A-like_HEAT"/>
    <property type="match status" value="1"/>
</dbReference>
<evidence type="ECO:0000256" key="9">
    <source>
        <dbReference type="PROSITE-ProRule" id="PRU00103"/>
    </source>
</evidence>
<dbReference type="GeneID" id="30996835"/>
<evidence type="ECO:0000256" key="1">
    <source>
        <dbReference type="ARBA" id="ARBA00004123"/>
    </source>
</evidence>
<comment type="similarity">
    <text evidence="2">Belongs to the SF3B1 family.</text>
</comment>
<dbReference type="GO" id="GO:0000974">
    <property type="term" value="C:Prp19 complex"/>
    <property type="evidence" value="ECO:0007669"/>
    <property type="project" value="EnsemblFungi"/>
</dbReference>
<dbReference type="STRING" id="984485.A0A1E4RJA5"/>
<keyword evidence="12" id="KW-1185">Reference proteome</keyword>
<keyword evidence="4" id="KW-0747">Spliceosome</keyword>
<evidence type="ECO:0000256" key="6">
    <source>
        <dbReference type="ARBA" id="ARBA00023187"/>
    </source>
</evidence>
<dbReference type="SUPFAM" id="SSF48371">
    <property type="entry name" value="ARM repeat"/>
    <property type="match status" value="1"/>
</dbReference>
<feature type="repeat" description="HEAT" evidence="9">
    <location>
        <begin position="425"/>
        <end position="463"/>
    </location>
</feature>
<dbReference type="GO" id="GO:0140727">
    <property type="term" value="P:siRNA-mediated pericentric heterochromatin formation"/>
    <property type="evidence" value="ECO:0007669"/>
    <property type="project" value="EnsemblFungi"/>
</dbReference>
<dbReference type="AlphaFoldDB" id="A0A1E4RJA5"/>
<dbReference type="GO" id="GO:0071014">
    <property type="term" value="C:post-mRNA release spliceosomal complex"/>
    <property type="evidence" value="ECO:0007669"/>
    <property type="project" value="EnsemblFungi"/>
</dbReference>
<dbReference type="EMBL" id="KV454541">
    <property type="protein sequence ID" value="ODV67349.1"/>
    <property type="molecule type" value="Genomic_DNA"/>
</dbReference>
<dbReference type="PANTHER" id="PTHR12097">
    <property type="entry name" value="SPLICING FACTOR 3B, SUBUNIT 1-RELATED"/>
    <property type="match status" value="1"/>
</dbReference>
<evidence type="ECO:0000256" key="4">
    <source>
        <dbReference type="ARBA" id="ARBA00022728"/>
    </source>
</evidence>
<keyword evidence="7" id="KW-0539">Nucleus</keyword>
<keyword evidence="3" id="KW-0507">mRNA processing</keyword>